<dbReference type="AlphaFoldDB" id="A0A1N6H1H8"/>
<evidence type="ECO:0000313" key="11">
    <source>
        <dbReference type="Proteomes" id="UP000185062"/>
    </source>
</evidence>
<accession>A0A1N6H1H8</accession>
<feature type="transmembrane region" description="Helical" evidence="9">
    <location>
        <begin position="143"/>
        <end position="165"/>
    </location>
</feature>
<dbReference type="UniPathway" id="UPA00148"/>
<dbReference type="InterPro" id="IPR004485">
    <property type="entry name" value="Cobalamin_biosynth_CobD/CbiB"/>
</dbReference>
<comment type="subcellular location">
    <subcellularLocation>
        <location evidence="1 9">Cell membrane</location>
        <topology evidence="1 9">Multi-pass membrane protein</topology>
    </subcellularLocation>
</comment>
<dbReference type="STRING" id="44575.SAMN05216419_105515"/>
<dbReference type="PANTHER" id="PTHR34308:SF1">
    <property type="entry name" value="COBALAMIN BIOSYNTHESIS PROTEIN CBIB"/>
    <property type="match status" value="1"/>
</dbReference>
<evidence type="ECO:0000313" key="10">
    <source>
        <dbReference type="EMBL" id="SIO13606.1"/>
    </source>
</evidence>
<comment type="pathway">
    <text evidence="2 9">Cofactor biosynthesis; adenosylcobalamin biosynthesis.</text>
</comment>
<name>A0A1N6H1H8_9PROT</name>
<comment type="similarity">
    <text evidence="3 9">Belongs to the CobD/CbiB family.</text>
</comment>
<dbReference type="HAMAP" id="MF_00024">
    <property type="entry name" value="CobD_CbiB"/>
    <property type="match status" value="1"/>
</dbReference>
<dbReference type="GO" id="GO:0048472">
    <property type="term" value="F:threonine-phosphate decarboxylase activity"/>
    <property type="evidence" value="ECO:0007669"/>
    <property type="project" value="InterPro"/>
</dbReference>
<protein>
    <recommendedName>
        <fullName evidence="9">Cobalamin biosynthesis protein CobD</fullName>
    </recommendedName>
</protein>
<keyword evidence="7 9" id="KW-1133">Transmembrane helix</keyword>
<keyword evidence="5 9" id="KW-0169">Cobalamin biosynthesis</keyword>
<evidence type="ECO:0000256" key="6">
    <source>
        <dbReference type="ARBA" id="ARBA00022692"/>
    </source>
</evidence>
<evidence type="ECO:0000256" key="1">
    <source>
        <dbReference type="ARBA" id="ARBA00004651"/>
    </source>
</evidence>
<feature type="transmembrane region" description="Helical" evidence="9">
    <location>
        <begin position="283"/>
        <end position="301"/>
    </location>
</feature>
<dbReference type="Pfam" id="PF03186">
    <property type="entry name" value="CobD_Cbib"/>
    <property type="match status" value="1"/>
</dbReference>
<dbReference type="Proteomes" id="UP000185062">
    <property type="component" value="Unassembled WGS sequence"/>
</dbReference>
<evidence type="ECO:0000256" key="3">
    <source>
        <dbReference type="ARBA" id="ARBA00006263"/>
    </source>
</evidence>
<evidence type="ECO:0000256" key="7">
    <source>
        <dbReference type="ARBA" id="ARBA00022989"/>
    </source>
</evidence>
<keyword evidence="11" id="KW-1185">Reference proteome</keyword>
<evidence type="ECO:0000256" key="4">
    <source>
        <dbReference type="ARBA" id="ARBA00022475"/>
    </source>
</evidence>
<evidence type="ECO:0000256" key="2">
    <source>
        <dbReference type="ARBA" id="ARBA00004953"/>
    </source>
</evidence>
<dbReference type="NCBIfam" id="TIGR00380">
    <property type="entry name" value="cobal_cbiB"/>
    <property type="match status" value="1"/>
</dbReference>
<dbReference type="GO" id="GO:0009236">
    <property type="term" value="P:cobalamin biosynthetic process"/>
    <property type="evidence" value="ECO:0007669"/>
    <property type="project" value="UniProtKB-UniRule"/>
</dbReference>
<sequence length="303" mass="33479">MTITLAICIALALDAWLGEPRRFHPLVGFGHLTRIIEQHLYLDSTVRGLLALLLLLIPFTLLVTWIHRLPGHFIIDVLILYLAIGWHSLSIHAKRVQNALLADDLNAARHQVSLILSRDTTTLDHTAITQGTIESVLENGNDAIFGVLFWFAVAGAPGALIYRLVNTLDAMWGYRNTRYRHFGWAAARFDDLLNLIPARLTALSYALTGEIRSAFICWQAQGATWKSPNAGPVMAAGAGSLEISLGGPAYYHGALEFRPMLGTGRIPEPGDIDRALGLIKRSLLLWLFVLCIGEWLVKFIITA</sequence>
<comment type="function">
    <text evidence="9">Converts cobyric acid to cobinamide by the addition of aminopropanol on the F carboxylic group.</text>
</comment>
<keyword evidence="4 9" id="KW-1003">Cell membrane</keyword>
<organism evidence="10 11">
    <name type="scientific">Nitrosomonas cryotolerans ATCC 49181</name>
    <dbReference type="NCBI Taxonomy" id="1131553"/>
    <lineage>
        <taxon>Bacteria</taxon>
        <taxon>Pseudomonadati</taxon>
        <taxon>Pseudomonadota</taxon>
        <taxon>Betaproteobacteria</taxon>
        <taxon>Nitrosomonadales</taxon>
        <taxon>Nitrosomonadaceae</taxon>
        <taxon>Nitrosomonas</taxon>
    </lineage>
</organism>
<dbReference type="PANTHER" id="PTHR34308">
    <property type="entry name" value="COBALAMIN BIOSYNTHESIS PROTEIN CBIB"/>
    <property type="match status" value="1"/>
</dbReference>
<evidence type="ECO:0000256" key="9">
    <source>
        <dbReference type="HAMAP-Rule" id="MF_00024"/>
    </source>
</evidence>
<dbReference type="EMBL" id="FSRO01000001">
    <property type="protein sequence ID" value="SIO13606.1"/>
    <property type="molecule type" value="Genomic_DNA"/>
</dbReference>
<reference evidence="10 11" key="1">
    <citation type="submission" date="2016-12" db="EMBL/GenBank/DDBJ databases">
        <authorList>
            <person name="Song W.-J."/>
            <person name="Kurnit D.M."/>
        </authorList>
    </citation>
    <scope>NUCLEOTIDE SEQUENCE [LARGE SCALE GENOMIC DNA]</scope>
    <source>
        <strain evidence="10 11">ATCC 49181</strain>
    </source>
</reference>
<comment type="caution">
    <text evidence="9">Lacks conserved residue(s) required for the propagation of feature annotation.</text>
</comment>
<dbReference type="GO" id="GO:0005886">
    <property type="term" value="C:plasma membrane"/>
    <property type="evidence" value="ECO:0007669"/>
    <property type="project" value="UniProtKB-SubCell"/>
</dbReference>
<evidence type="ECO:0000256" key="5">
    <source>
        <dbReference type="ARBA" id="ARBA00022573"/>
    </source>
</evidence>
<gene>
    <name evidence="9" type="primary">cobD</name>
    <name evidence="10" type="ORF">SAMN02743940_0971</name>
</gene>
<feature type="transmembrane region" description="Helical" evidence="9">
    <location>
        <begin position="44"/>
        <end position="66"/>
    </location>
</feature>
<proteinExistence type="inferred from homology"/>
<keyword evidence="6 9" id="KW-0812">Transmembrane</keyword>
<dbReference type="GO" id="GO:0015420">
    <property type="term" value="F:ABC-type vitamin B12 transporter activity"/>
    <property type="evidence" value="ECO:0007669"/>
    <property type="project" value="UniProtKB-UniRule"/>
</dbReference>
<keyword evidence="8 9" id="KW-0472">Membrane</keyword>
<dbReference type="eggNOG" id="COG1270">
    <property type="taxonomic scope" value="Bacteria"/>
</dbReference>
<evidence type="ECO:0000256" key="8">
    <source>
        <dbReference type="ARBA" id="ARBA00023136"/>
    </source>
</evidence>